<protein>
    <submittedName>
        <fullName evidence="2">HDOD domain-containing protein</fullName>
    </submittedName>
</protein>
<dbReference type="Pfam" id="PF08668">
    <property type="entry name" value="HDOD"/>
    <property type="match status" value="1"/>
</dbReference>
<dbReference type="Proteomes" id="UP001501565">
    <property type="component" value="Unassembled WGS sequence"/>
</dbReference>
<evidence type="ECO:0000259" key="1">
    <source>
        <dbReference type="PROSITE" id="PS51833"/>
    </source>
</evidence>
<evidence type="ECO:0000313" key="2">
    <source>
        <dbReference type="EMBL" id="GAA3928481.1"/>
    </source>
</evidence>
<name>A0ABP7MRJ4_9GAMM</name>
<dbReference type="PANTHER" id="PTHR33525:SF6">
    <property type="entry name" value="HDOD DOMAIN-CONTAINING PROTEIN"/>
    <property type="match status" value="1"/>
</dbReference>
<dbReference type="EMBL" id="BAABBN010000007">
    <property type="protein sequence ID" value="GAA3928481.1"/>
    <property type="molecule type" value="Genomic_DNA"/>
</dbReference>
<evidence type="ECO:0000313" key="3">
    <source>
        <dbReference type="Proteomes" id="UP001501565"/>
    </source>
</evidence>
<reference evidence="3" key="1">
    <citation type="journal article" date="2019" name="Int. J. Syst. Evol. Microbiol.">
        <title>The Global Catalogue of Microorganisms (GCM) 10K type strain sequencing project: providing services to taxonomists for standard genome sequencing and annotation.</title>
        <authorList>
            <consortium name="The Broad Institute Genomics Platform"/>
            <consortium name="The Broad Institute Genome Sequencing Center for Infectious Disease"/>
            <person name="Wu L."/>
            <person name="Ma J."/>
        </authorList>
    </citation>
    <scope>NUCLEOTIDE SEQUENCE [LARGE SCALE GENOMIC DNA]</scope>
    <source>
        <strain evidence="3">JCM 17551</strain>
    </source>
</reference>
<dbReference type="PANTHER" id="PTHR33525">
    <property type="match status" value="1"/>
</dbReference>
<organism evidence="2 3">
    <name type="scientific">Litoribacillus peritrichatus</name>
    <dbReference type="NCBI Taxonomy" id="718191"/>
    <lineage>
        <taxon>Bacteria</taxon>
        <taxon>Pseudomonadati</taxon>
        <taxon>Pseudomonadota</taxon>
        <taxon>Gammaproteobacteria</taxon>
        <taxon>Oceanospirillales</taxon>
        <taxon>Oceanospirillaceae</taxon>
        <taxon>Litoribacillus</taxon>
    </lineage>
</organism>
<accession>A0ABP7MRJ4</accession>
<dbReference type="InterPro" id="IPR003607">
    <property type="entry name" value="HD/PDEase_dom"/>
</dbReference>
<feature type="domain" description="HDOD" evidence="1">
    <location>
        <begin position="17"/>
        <end position="211"/>
    </location>
</feature>
<sequence>MQINENVIEHVIQGFHIPPKPAVLEEIQLLAKSQNADPSEIACCVASDVGLSAAILKTLNSPFYGMARSISDVKQATVMLGINSVMNLVAAYEIRKSMDGKACISFERFWDHSANIANAMVFIGKRVNPTIPLEDLHIAGLFHDCGLPAMAMKFDDYVEVLKTANERHEISLVDLEENSYRTNHTVVGYYIATSWGLPKELCNLVLRHHETSLLHKASSLDADNRLCWMFAVLKIAENISENARNGVDTRDWAFVKDDIYTFLGINEDEYKNMEEDLNEVE</sequence>
<gene>
    <name evidence="2" type="ORF">GCM10022277_26230</name>
</gene>
<dbReference type="SUPFAM" id="SSF109604">
    <property type="entry name" value="HD-domain/PDEase-like"/>
    <property type="match status" value="1"/>
</dbReference>
<dbReference type="InterPro" id="IPR013976">
    <property type="entry name" value="HDOD"/>
</dbReference>
<dbReference type="InterPro" id="IPR052340">
    <property type="entry name" value="RNase_Y/CdgJ"/>
</dbReference>
<dbReference type="Gene3D" id="1.10.3210.10">
    <property type="entry name" value="Hypothetical protein af1432"/>
    <property type="match status" value="1"/>
</dbReference>
<keyword evidence="3" id="KW-1185">Reference proteome</keyword>
<proteinExistence type="predicted"/>
<dbReference type="RefSeq" id="WP_344798991.1">
    <property type="nucleotide sequence ID" value="NZ_BAABBN010000007.1"/>
</dbReference>
<comment type="caution">
    <text evidence="2">The sequence shown here is derived from an EMBL/GenBank/DDBJ whole genome shotgun (WGS) entry which is preliminary data.</text>
</comment>
<dbReference type="PROSITE" id="PS51833">
    <property type="entry name" value="HDOD"/>
    <property type="match status" value="1"/>
</dbReference>
<dbReference type="CDD" id="cd00077">
    <property type="entry name" value="HDc"/>
    <property type="match status" value="1"/>
</dbReference>